<organism evidence="5 6">
    <name type="scientific">Hanseniaspora guilliermondii</name>
    <dbReference type="NCBI Taxonomy" id="56406"/>
    <lineage>
        <taxon>Eukaryota</taxon>
        <taxon>Fungi</taxon>
        <taxon>Dikarya</taxon>
        <taxon>Ascomycota</taxon>
        <taxon>Saccharomycotina</taxon>
        <taxon>Saccharomycetes</taxon>
        <taxon>Saccharomycodales</taxon>
        <taxon>Saccharomycodaceae</taxon>
        <taxon>Hanseniaspora</taxon>
    </lineage>
</organism>
<keyword evidence="4" id="KW-0496">Mitochondrion</keyword>
<dbReference type="InterPro" id="IPR010591">
    <property type="entry name" value="ATP11"/>
</dbReference>
<evidence type="ECO:0000256" key="4">
    <source>
        <dbReference type="ARBA" id="ARBA00023128"/>
    </source>
</evidence>
<keyword evidence="3" id="KW-0809">Transit peptide</keyword>
<dbReference type="VEuPathDB" id="FungiDB:HGUI_03710"/>
<evidence type="ECO:0000313" key="5">
    <source>
        <dbReference type="EMBL" id="SGZ41509.1"/>
    </source>
</evidence>
<dbReference type="EMBL" id="FQNF01000111">
    <property type="protein sequence ID" value="SGZ41509.1"/>
    <property type="molecule type" value="Genomic_DNA"/>
</dbReference>
<gene>
    <name evidence="5" type="ORF">HGUI_03710</name>
</gene>
<dbReference type="GO" id="GO:0033615">
    <property type="term" value="P:mitochondrial proton-transporting ATP synthase complex assembly"/>
    <property type="evidence" value="ECO:0007669"/>
    <property type="project" value="EnsemblFungi"/>
</dbReference>
<dbReference type="PANTHER" id="PTHR13126">
    <property type="entry name" value="CHAPERONE ATP11"/>
    <property type="match status" value="1"/>
</dbReference>
<dbReference type="Proteomes" id="UP000183365">
    <property type="component" value="Unassembled WGS sequence"/>
</dbReference>
<proteinExistence type="inferred from homology"/>
<dbReference type="Pfam" id="PF06644">
    <property type="entry name" value="ATP11"/>
    <property type="match status" value="1"/>
</dbReference>
<reference evidence="6" key="1">
    <citation type="submission" date="2016-11" db="EMBL/GenBank/DDBJ databases">
        <authorList>
            <person name="Guldener U."/>
        </authorList>
    </citation>
    <scope>NUCLEOTIDE SEQUENCE [LARGE SCALE GENOMIC DNA]</scope>
</reference>
<dbReference type="GO" id="GO:0051082">
    <property type="term" value="F:unfolded protein binding"/>
    <property type="evidence" value="ECO:0007669"/>
    <property type="project" value="EnsemblFungi"/>
</dbReference>
<evidence type="ECO:0000256" key="3">
    <source>
        <dbReference type="ARBA" id="ARBA00022946"/>
    </source>
</evidence>
<dbReference type="GO" id="GO:0005759">
    <property type="term" value="C:mitochondrial matrix"/>
    <property type="evidence" value="ECO:0007669"/>
    <property type="project" value="EnsemblFungi"/>
</dbReference>
<dbReference type="OrthoDB" id="16535at2759"/>
<comment type="subcellular location">
    <subcellularLocation>
        <location evidence="1">Mitochondrion</location>
    </subcellularLocation>
</comment>
<accession>A0A1L0CR46</accession>
<evidence type="ECO:0000256" key="2">
    <source>
        <dbReference type="ARBA" id="ARBA00009116"/>
    </source>
</evidence>
<keyword evidence="6" id="KW-1185">Reference proteome</keyword>
<evidence type="ECO:0000256" key="1">
    <source>
        <dbReference type="ARBA" id="ARBA00004173"/>
    </source>
</evidence>
<dbReference type="AlphaFoldDB" id="A0A1L0CR46"/>
<evidence type="ECO:0000313" key="6">
    <source>
        <dbReference type="Proteomes" id="UP000183365"/>
    </source>
</evidence>
<comment type="similarity">
    <text evidence="2">Belongs to the ATP11 family.</text>
</comment>
<dbReference type="PANTHER" id="PTHR13126:SF0">
    <property type="entry name" value="ATP SYNTHASE MITOCHONDRIAL F1 COMPLEX ASSEMBLY FACTOR 1"/>
    <property type="match status" value="1"/>
</dbReference>
<sequence>MLNRFLLKRETLNLSKPSFLTSKLFKSEDFKPKVIDNFYQEKLLKKAKEKGFNTIEELKESLKEDLEKKKKEFNKVDPLNTLKKYQEAQGEEVEDMNKPTTKSLGAIPADKEKKPYKTLSSYVNKEKFMELSPQEIEFLWRARFTNAKMAENHLHAVLQKNVWTKMYENAKENPVFVLPLPRDITPEKDTDLKTGAELFYVQWSFPDKNTTHCIITSLVEYQLHKEFAKPYLSISFFGDMLERKNISLMVGQLDLECSINMSDSTLLLLNLQRFYGVIEGGLSNERLAMLKAFNKGDSSFDVNKLVDLANSMT</sequence>
<protein>
    <submittedName>
        <fullName evidence="5">Related to Protein ATP11, mitochondrial</fullName>
    </submittedName>
</protein>
<name>A0A1L0CR46_9ASCO</name>